<dbReference type="Pfam" id="PF12848">
    <property type="entry name" value="ABC_tran_Xtn"/>
    <property type="match status" value="1"/>
</dbReference>
<protein>
    <submittedName>
        <fullName evidence="5">Heme ABC transporter ATP-binding protein</fullName>
    </submittedName>
</protein>
<dbReference type="GO" id="GO:0005524">
    <property type="term" value="F:ATP binding"/>
    <property type="evidence" value="ECO:0007669"/>
    <property type="project" value="UniProtKB-KW"/>
</dbReference>
<sequence length="518" mass="59093">MSILTVENVSHGFGARTILEEVSFRLLKGEHVGLIGANGEGKSTFLNIITGKLMPDAGKVEWCNRVTFGYLDQHTILEKGNSIRDILRGAFKHMFELEAEMLEIYDKMGQASPEELEKMMEDVGEIQTTLEDSGFYALDAKIEEVANGLGLGDIGLERDVSELSGGQRTKVLLTKLLLEKPMILILDEPTNYLDAEHIEWLKRYLQNYENAFILVSHDIPFLDSVVNVIYHVENATLTRYSGNYSQFTQMYELKKQQQLQAYERQQKEIEKLEDFIARNKARISTTGRAKSRQKQLDKMEIIEKPKEKIKPSFKFKEARASGKFLFEANNLVIGYDEPLTKPLNISLERGKKVAIRGVNGLGKSTLLKTLLGILKPVEGEVKLGEYLYPGYFEQESNRDNYNTAMDEIWNEYPGLTNYEVRQALAKCGLTNDHITSQMAVLSGGENAKVRLCKLMLKEVNWLILDEPTNHLDVDAKEELKKALKEFKGTVLLVCHEPEFYEDWVTDIWNVEDWTTKVV</sequence>
<evidence type="ECO:0000259" key="4">
    <source>
        <dbReference type="PROSITE" id="PS50893"/>
    </source>
</evidence>
<keyword evidence="1" id="KW-0547">Nucleotide-binding</keyword>
<organism evidence="5 6">
    <name type="scientific">Fervidicella metallireducens AeB</name>
    <dbReference type="NCBI Taxonomy" id="1403537"/>
    <lineage>
        <taxon>Bacteria</taxon>
        <taxon>Bacillati</taxon>
        <taxon>Bacillota</taxon>
        <taxon>Clostridia</taxon>
        <taxon>Eubacteriales</taxon>
        <taxon>Clostridiaceae</taxon>
        <taxon>Fervidicella</taxon>
    </lineage>
</organism>
<gene>
    <name evidence="5" type="ORF">Q428_07530</name>
</gene>
<dbReference type="AlphaFoldDB" id="A0A017RX83"/>
<evidence type="ECO:0000313" key="6">
    <source>
        <dbReference type="Proteomes" id="UP000019681"/>
    </source>
</evidence>
<keyword evidence="6" id="KW-1185">Reference proteome</keyword>
<keyword evidence="2 5" id="KW-0067">ATP-binding</keyword>
<proteinExistence type="predicted"/>
<dbReference type="FunFam" id="3.40.50.300:FF:000905">
    <property type="entry name" value="Heme ABC transporter ATP-binding protein"/>
    <property type="match status" value="1"/>
</dbReference>
<dbReference type="STRING" id="1403537.Q428_07530"/>
<keyword evidence="3" id="KW-0175">Coiled coil</keyword>
<feature type="domain" description="ABC transporter" evidence="4">
    <location>
        <begin position="313"/>
        <end position="518"/>
    </location>
</feature>
<evidence type="ECO:0000256" key="1">
    <source>
        <dbReference type="ARBA" id="ARBA00022741"/>
    </source>
</evidence>
<dbReference type="InterPro" id="IPR003593">
    <property type="entry name" value="AAA+_ATPase"/>
</dbReference>
<dbReference type="RefSeq" id="WP_035379570.1">
    <property type="nucleotide sequence ID" value="NZ_AZQP01000019.1"/>
</dbReference>
<dbReference type="PANTHER" id="PTHR42855">
    <property type="entry name" value="ABC TRANSPORTER ATP-BINDING SUBUNIT"/>
    <property type="match status" value="1"/>
</dbReference>
<dbReference type="GO" id="GO:0016887">
    <property type="term" value="F:ATP hydrolysis activity"/>
    <property type="evidence" value="ECO:0007669"/>
    <property type="project" value="InterPro"/>
</dbReference>
<evidence type="ECO:0000256" key="2">
    <source>
        <dbReference type="ARBA" id="ARBA00022840"/>
    </source>
</evidence>
<dbReference type="PANTHER" id="PTHR42855:SF2">
    <property type="entry name" value="DRUG RESISTANCE ABC TRANSPORTER,ATP-BINDING PROTEIN"/>
    <property type="match status" value="1"/>
</dbReference>
<dbReference type="InterPro" id="IPR051309">
    <property type="entry name" value="ABCF_ATPase"/>
</dbReference>
<comment type="caution">
    <text evidence="5">The sequence shown here is derived from an EMBL/GenBank/DDBJ whole genome shotgun (WGS) entry which is preliminary data.</text>
</comment>
<evidence type="ECO:0000313" key="5">
    <source>
        <dbReference type="EMBL" id="EYE88520.1"/>
    </source>
</evidence>
<dbReference type="Proteomes" id="UP000019681">
    <property type="component" value="Unassembled WGS sequence"/>
</dbReference>
<dbReference type="InterPro" id="IPR027417">
    <property type="entry name" value="P-loop_NTPase"/>
</dbReference>
<dbReference type="PROSITE" id="PS50893">
    <property type="entry name" value="ABC_TRANSPORTER_2"/>
    <property type="match status" value="2"/>
</dbReference>
<dbReference type="FunFam" id="3.40.50.300:FF:000011">
    <property type="entry name" value="Putative ABC transporter ATP-binding component"/>
    <property type="match status" value="1"/>
</dbReference>
<dbReference type="SUPFAM" id="SSF52540">
    <property type="entry name" value="P-loop containing nucleoside triphosphate hydrolases"/>
    <property type="match status" value="2"/>
</dbReference>
<feature type="coiled-coil region" evidence="3">
    <location>
        <begin position="252"/>
        <end position="282"/>
    </location>
</feature>
<dbReference type="Pfam" id="PF00005">
    <property type="entry name" value="ABC_tran"/>
    <property type="match status" value="2"/>
</dbReference>
<dbReference type="CDD" id="cd03221">
    <property type="entry name" value="ABCF_EF-3"/>
    <property type="match status" value="2"/>
</dbReference>
<dbReference type="OrthoDB" id="9801441at2"/>
<dbReference type="InterPro" id="IPR032781">
    <property type="entry name" value="ABC_tran_Xtn"/>
</dbReference>
<dbReference type="EMBL" id="AZQP01000019">
    <property type="protein sequence ID" value="EYE88520.1"/>
    <property type="molecule type" value="Genomic_DNA"/>
</dbReference>
<dbReference type="InterPro" id="IPR003439">
    <property type="entry name" value="ABC_transporter-like_ATP-bd"/>
</dbReference>
<reference evidence="5 6" key="1">
    <citation type="journal article" date="2014" name="Genome Announc.">
        <title>Draft Genome Sequence of Fervidicella metallireducens Strain AeBT, an Iron-Reducing Thermoanaerobe from the Great Artesian Basin.</title>
        <authorList>
            <person name="Patel B.K."/>
        </authorList>
    </citation>
    <scope>NUCLEOTIDE SEQUENCE [LARGE SCALE GENOMIC DNA]</scope>
    <source>
        <strain evidence="5 6">AeB</strain>
    </source>
</reference>
<dbReference type="Gene3D" id="3.40.50.300">
    <property type="entry name" value="P-loop containing nucleotide triphosphate hydrolases"/>
    <property type="match status" value="2"/>
</dbReference>
<dbReference type="SMART" id="SM00382">
    <property type="entry name" value="AAA"/>
    <property type="match status" value="2"/>
</dbReference>
<evidence type="ECO:0000256" key="3">
    <source>
        <dbReference type="SAM" id="Coils"/>
    </source>
</evidence>
<name>A0A017RX83_9CLOT</name>
<feature type="domain" description="ABC transporter" evidence="4">
    <location>
        <begin position="4"/>
        <end position="259"/>
    </location>
</feature>
<accession>A0A017RX83</accession>